<feature type="signal peptide" evidence="1">
    <location>
        <begin position="1"/>
        <end position="21"/>
    </location>
</feature>
<dbReference type="InterPro" id="IPR036465">
    <property type="entry name" value="vWFA_dom_sf"/>
</dbReference>
<accession>A0ABX0VYI2</accession>
<dbReference type="EMBL" id="JAATOP010000004">
    <property type="protein sequence ID" value="NIY72286.1"/>
    <property type="molecule type" value="Genomic_DNA"/>
</dbReference>
<gene>
    <name evidence="2" type="ORF">HCZ30_07535</name>
</gene>
<keyword evidence="3" id="KW-1185">Reference proteome</keyword>
<dbReference type="SUPFAM" id="SSF53300">
    <property type="entry name" value="vWA-like"/>
    <property type="match status" value="1"/>
</dbReference>
<proteinExistence type="predicted"/>
<dbReference type="InterPro" id="IPR010607">
    <property type="entry name" value="DUF1194"/>
</dbReference>
<feature type="chain" id="PRO_5046560974" evidence="1">
    <location>
        <begin position="22"/>
        <end position="226"/>
    </location>
</feature>
<dbReference type="Proteomes" id="UP000709466">
    <property type="component" value="Unassembled WGS sequence"/>
</dbReference>
<sequence>MSVTGKLTLVAALFAASPALSECRQALALGLDVSGSVDPSEYRLQLDGLAGALTSQDVSEAILSDTIAPIRLAVYQWSGPEAVKLLVPWTALDSAAAIADVAATLEATNTAPSDVTTAIGAAILTGEALMDQQPECWRHTLDLSGDGQNNNGPRPQDIPERFDMTVNGLVVLGADNDDALISYWKTNVIRGPQRFVETASGFEDYEKAMRRKLLREVRSLALGALQ</sequence>
<evidence type="ECO:0000313" key="3">
    <source>
        <dbReference type="Proteomes" id="UP000709466"/>
    </source>
</evidence>
<organism evidence="2 3">
    <name type="scientific">Marivivens donghaensis</name>
    <dbReference type="NCBI Taxonomy" id="1699413"/>
    <lineage>
        <taxon>Bacteria</taxon>
        <taxon>Pseudomonadati</taxon>
        <taxon>Pseudomonadota</taxon>
        <taxon>Alphaproteobacteria</taxon>
        <taxon>Rhodobacterales</taxon>
        <taxon>Paracoccaceae</taxon>
        <taxon>Marivivens group</taxon>
        <taxon>Marivivens</taxon>
    </lineage>
</organism>
<comment type="caution">
    <text evidence="2">The sequence shown here is derived from an EMBL/GenBank/DDBJ whole genome shotgun (WGS) entry which is preliminary data.</text>
</comment>
<name>A0ABX0VYI2_9RHOB</name>
<dbReference type="Pfam" id="PF06707">
    <property type="entry name" value="DUF1194"/>
    <property type="match status" value="1"/>
</dbReference>
<protein>
    <submittedName>
        <fullName evidence="2">DUF1194 domain-containing protein</fullName>
    </submittedName>
</protein>
<evidence type="ECO:0000256" key="1">
    <source>
        <dbReference type="SAM" id="SignalP"/>
    </source>
</evidence>
<evidence type="ECO:0000313" key="2">
    <source>
        <dbReference type="EMBL" id="NIY72286.1"/>
    </source>
</evidence>
<keyword evidence="1" id="KW-0732">Signal</keyword>
<dbReference type="RefSeq" id="WP_167637667.1">
    <property type="nucleotide sequence ID" value="NZ_JAATOP010000004.1"/>
</dbReference>
<reference evidence="2 3" key="1">
    <citation type="submission" date="2020-03" db="EMBL/GenBank/DDBJ databases">
        <title>Bacterial isolates of synthetic phycosphere.</title>
        <authorList>
            <person name="Fu H."/>
            <person name="Moran M.A."/>
        </authorList>
    </citation>
    <scope>NUCLEOTIDE SEQUENCE [LARGE SCALE GENOMIC DNA]</scope>
    <source>
        <strain evidence="2 3">HF1</strain>
    </source>
</reference>